<protein>
    <recommendedName>
        <fullName evidence="3">Lipoprotein</fullName>
    </recommendedName>
</protein>
<keyword evidence="2" id="KW-1185">Reference proteome</keyword>
<evidence type="ECO:0000313" key="2">
    <source>
        <dbReference type="Proteomes" id="UP000002772"/>
    </source>
</evidence>
<name>F8N811_9BACT</name>
<gene>
    <name evidence="1" type="ORF">Premu_2167</name>
</gene>
<dbReference type="PROSITE" id="PS51257">
    <property type="entry name" value="PROKAR_LIPOPROTEIN"/>
    <property type="match status" value="1"/>
</dbReference>
<dbReference type="EMBL" id="GL945017">
    <property type="protein sequence ID" value="EGN57557.1"/>
    <property type="molecule type" value="Genomic_DNA"/>
</dbReference>
<dbReference type="OrthoDB" id="1070848at2"/>
<dbReference type="RefSeq" id="WP_007575199.1">
    <property type="nucleotide sequence ID" value="NZ_BPTS01000002.1"/>
</dbReference>
<reference evidence="2" key="1">
    <citation type="journal article" date="2011" name="Stand. Genomic Sci.">
        <title>Non-contiguous finished genome sequence of the opportunistic oral pathogen Prevotella multisaccharivorax type strain (PPPA20).</title>
        <authorList>
            <person name="Pati A."/>
            <person name="Gronow S."/>
            <person name="Lu M."/>
            <person name="Lapidus A."/>
            <person name="Nolan M."/>
            <person name="Lucas S."/>
            <person name="Hammon N."/>
            <person name="Deshpande S."/>
            <person name="Cheng J.F."/>
            <person name="Tapia R."/>
            <person name="Han C."/>
            <person name="Goodwin L."/>
            <person name="Pitluck S."/>
            <person name="Liolios K."/>
            <person name="Pagani I."/>
            <person name="Mavromatis K."/>
            <person name="Mikhailova N."/>
            <person name="Huntemann M."/>
            <person name="Chen A."/>
            <person name="Palaniappan K."/>
            <person name="Land M."/>
            <person name="Hauser L."/>
            <person name="Detter J.C."/>
            <person name="Brambilla E.M."/>
            <person name="Rohde M."/>
            <person name="Goker M."/>
            <person name="Woyke T."/>
            <person name="Bristow J."/>
            <person name="Eisen J.A."/>
            <person name="Markowitz V."/>
            <person name="Hugenholtz P."/>
            <person name="Kyrpides N.C."/>
            <person name="Klenk H.P."/>
            <person name="Ivanova N."/>
        </authorList>
    </citation>
    <scope>NUCLEOTIDE SEQUENCE [LARGE SCALE GENOMIC DNA]</scope>
    <source>
        <strain evidence="2">DSM 17128</strain>
    </source>
</reference>
<sequence length="184" mass="20814">MNTLKMLFSVLLVSTVFCSCTKDEEYYSPELASTIWNSLFVSILDRQGKPMDNVELLADDEFSVFSVIRKNSKQKAKIYIVDYEGVKMLNFSVDLPEMKSMEFNEDKTEGSGTVGLVMNIKGTKLPMLVNFSFTSSKDTAILGGSCIRIKSIEYANKTIYPTEKMGIHLIKIKYDGKNTIIEPW</sequence>
<evidence type="ECO:0000313" key="1">
    <source>
        <dbReference type="EMBL" id="EGN57557.1"/>
    </source>
</evidence>
<accession>F8N811</accession>
<dbReference type="HOGENOM" id="CLU_1473935_0_0_10"/>
<dbReference type="AlphaFoldDB" id="F8N811"/>
<proteinExistence type="predicted"/>
<dbReference type="Proteomes" id="UP000002772">
    <property type="component" value="Unassembled WGS sequence"/>
</dbReference>
<organism evidence="1 2">
    <name type="scientific">Hallella multisaccharivorax DSM 17128</name>
    <dbReference type="NCBI Taxonomy" id="688246"/>
    <lineage>
        <taxon>Bacteria</taxon>
        <taxon>Pseudomonadati</taxon>
        <taxon>Bacteroidota</taxon>
        <taxon>Bacteroidia</taxon>
        <taxon>Bacteroidales</taxon>
        <taxon>Prevotellaceae</taxon>
        <taxon>Hallella</taxon>
    </lineage>
</organism>
<evidence type="ECO:0008006" key="3">
    <source>
        <dbReference type="Google" id="ProtNLM"/>
    </source>
</evidence>